<reference evidence="3" key="1">
    <citation type="submission" date="2017-02" db="UniProtKB">
        <authorList>
            <consortium name="WormBaseParasite"/>
        </authorList>
    </citation>
    <scope>IDENTIFICATION</scope>
</reference>
<accession>A0A0M3I4M1</accession>
<keyword evidence="1" id="KW-0732">Signal</keyword>
<keyword evidence="2" id="KW-1185">Reference proteome</keyword>
<sequence>MTKSLTGWIIVLVALAELTAAFPSNLPESARLKRQSPAYVPGSCSTCGNLGYGHGLGNYFYGHYGGGYNNNYGGTNIGSINVQNVSG</sequence>
<feature type="chain" id="PRO_5005656995" evidence="1">
    <location>
        <begin position="22"/>
        <end position="87"/>
    </location>
</feature>
<dbReference type="WBParaSite" id="ALUE_0001175701-mRNA-1">
    <property type="protein sequence ID" value="ALUE_0001175701-mRNA-1"/>
    <property type="gene ID" value="ALUE_0001175701"/>
</dbReference>
<organism evidence="2 3">
    <name type="scientific">Ascaris lumbricoides</name>
    <name type="common">Giant roundworm</name>
    <dbReference type="NCBI Taxonomy" id="6252"/>
    <lineage>
        <taxon>Eukaryota</taxon>
        <taxon>Metazoa</taxon>
        <taxon>Ecdysozoa</taxon>
        <taxon>Nematoda</taxon>
        <taxon>Chromadorea</taxon>
        <taxon>Rhabditida</taxon>
        <taxon>Spirurina</taxon>
        <taxon>Ascaridomorpha</taxon>
        <taxon>Ascaridoidea</taxon>
        <taxon>Ascarididae</taxon>
        <taxon>Ascaris</taxon>
    </lineage>
</organism>
<proteinExistence type="predicted"/>
<evidence type="ECO:0000313" key="3">
    <source>
        <dbReference type="WBParaSite" id="ALUE_0001175701-mRNA-1"/>
    </source>
</evidence>
<dbReference type="Proteomes" id="UP000036681">
    <property type="component" value="Unplaced"/>
</dbReference>
<evidence type="ECO:0000313" key="2">
    <source>
        <dbReference type="Proteomes" id="UP000036681"/>
    </source>
</evidence>
<protein>
    <submittedName>
        <fullName evidence="3">Secreted protein</fullName>
    </submittedName>
</protein>
<name>A0A0M3I4M1_ASCLU</name>
<feature type="signal peptide" evidence="1">
    <location>
        <begin position="1"/>
        <end position="21"/>
    </location>
</feature>
<dbReference type="AlphaFoldDB" id="A0A0M3I4M1"/>
<evidence type="ECO:0000256" key="1">
    <source>
        <dbReference type="SAM" id="SignalP"/>
    </source>
</evidence>